<feature type="region of interest" description="Disordered" evidence="1">
    <location>
        <begin position="13"/>
        <end position="52"/>
    </location>
</feature>
<sequence length="178" mass="19318">MRTVMFGLAHAARQRVSASSSKRPPPAPAPAPAPASSLPTRQHLPKRKQSRWSSCAPIRLGAAFVPSLRGERPWPLGCWIGGVEAMRLISTPRPSIVFAMGRCRWIRMAGQGQPLIRAPLDPIERDQGAALELATAECHALLVMGNLGSACVPKHPPTVWSLCCRVLSRRRRTGVRPG</sequence>
<feature type="compositionally biased region" description="Pro residues" evidence="1">
    <location>
        <begin position="23"/>
        <end position="33"/>
    </location>
</feature>
<name>A0ABR1XR87_9PEZI</name>
<dbReference type="EMBL" id="JBBWUH010000006">
    <property type="protein sequence ID" value="KAK8164216.1"/>
    <property type="molecule type" value="Genomic_DNA"/>
</dbReference>
<accession>A0ABR1XR87</accession>
<protein>
    <submittedName>
        <fullName evidence="2">Uncharacterized protein</fullName>
    </submittedName>
</protein>
<evidence type="ECO:0000313" key="3">
    <source>
        <dbReference type="Proteomes" id="UP001456524"/>
    </source>
</evidence>
<keyword evidence="3" id="KW-1185">Reference proteome</keyword>
<proteinExistence type="predicted"/>
<evidence type="ECO:0000313" key="2">
    <source>
        <dbReference type="EMBL" id="KAK8164216.1"/>
    </source>
</evidence>
<dbReference type="Proteomes" id="UP001456524">
    <property type="component" value="Unassembled WGS sequence"/>
</dbReference>
<evidence type="ECO:0000256" key="1">
    <source>
        <dbReference type="SAM" id="MobiDB-lite"/>
    </source>
</evidence>
<comment type="caution">
    <text evidence="2">The sequence shown here is derived from an EMBL/GenBank/DDBJ whole genome shotgun (WGS) entry which is preliminary data.</text>
</comment>
<organism evidence="2 3">
    <name type="scientific">Phyllosticta citrichinensis</name>
    <dbReference type="NCBI Taxonomy" id="1130410"/>
    <lineage>
        <taxon>Eukaryota</taxon>
        <taxon>Fungi</taxon>
        <taxon>Dikarya</taxon>
        <taxon>Ascomycota</taxon>
        <taxon>Pezizomycotina</taxon>
        <taxon>Dothideomycetes</taxon>
        <taxon>Dothideomycetes incertae sedis</taxon>
        <taxon>Botryosphaeriales</taxon>
        <taxon>Phyllostictaceae</taxon>
        <taxon>Phyllosticta</taxon>
    </lineage>
</organism>
<reference evidence="2 3" key="1">
    <citation type="journal article" date="2022" name="G3 (Bethesda)">
        <title>Enemy or ally: a genomic approach to elucidate the lifestyle of Phyllosticta citrichinaensis.</title>
        <authorList>
            <person name="Buijs V.A."/>
            <person name="Groenewald J.Z."/>
            <person name="Haridas S."/>
            <person name="LaButti K.M."/>
            <person name="Lipzen A."/>
            <person name="Martin F.M."/>
            <person name="Barry K."/>
            <person name="Grigoriev I.V."/>
            <person name="Crous P.W."/>
            <person name="Seidl M.F."/>
        </authorList>
    </citation>
    <scope>NUCLEOTIDE SEQUENCE [LARGE SCALE GENOMIC DNA]</scope>
    <source>
        <strain evidence="2 3">CBS 129764</strain>
    </source>
</reference>
<gene>
    <name evidence="2" type="ORF">IWX90DRAFT_252562</name>
</gene>